<dbReference type="AlphaFoldDB" id="W4KGN4"/>
<keyword evidence="3" id="KW-1185">Reference proteome</keyword>
<proteinExistence type="predicted"/>
<evidence type="ECO:0000256" key="1">
    <source>
        <dbReference type="SAM" id="MobiDB-lite"/>
    </source>
</evidence>
<accession>W4KGN4</accession>
<feature type="compositionally biased region" description="Basic and acidic residues" evidence="1">
    <location>
        <begin position="193"/>
        <end position="208"/>
    </location>
</feature>
<dbReference type="InParanoid" id="W4KGN4"/>
<gene>
    <name evidence="2" type="ORF">HETIRDRAFT_448272</name>
</gene>
<name>W4KGN4_HETIT</name>
<dbReference type="KEGG" id="hir:HETIRDRAFT_448272"/>
<reference evidence="2 3" key="1">
    <citation type="journal article" date="2012" name="New Phytol.">
        <title>Insight into trade-off between wood decay and parasitism from the genome of a fungal forest pathogen.</title>
        <authorList>
            <person name="Olson A."/>
            <person name="Aerts A."/>
            <person name="Asiegbu F."/>
            <person name="Belbahri L."/>
            <person name="Bouzid O."/>
            <person name="Broberg A."/>
            <person name="Canback B."/>
            <person name="Coutinho P.M."/>
            <person name="Cullen D."/>
            <person name="Dalman K."/>
            <person name="Deflorio G."/>
            <person name="van Diepen L.T."/>
            <person name="Dunand C."/>
            <person name="Duplessis S."/>
            <person name="Durling M."/>
            <person name="Gonthier P."/>
            <person name="Grimwood J."/>
            <person name="Fossdal C.G."/>
            <person name="Hansson D."/>
            <person name="Henrissat B."/>
            <person name="Hietala A."/>
            <person name="Himmelstrand K."/>
            <person name="Hoffmeister D."/>
            <person name="Hogberg N."/>
            <person name="James T.Y."/>
            <person name="Karlsson M."/>
            <person name="Kohler A."/>
            <person name="Kues U."/>
            <person name="Lee Y.H."/>
            <person name="Lin Y.C."/>
            <person name="Lind M."/>
            <person name="Lindquist E."/>
            <person name="Lombard V."/>
            <person name="Lucas S."/>
            <person name="Lunden K."/>
            <person name="Morin E."/>
            <person name="Murat C."/>
            <person name="Park J."/>
            <person name="Raffaello T."/>
            <person name="Rouze P."/>
            <person name="Salamov A."/>
            <person name="Schmutz J."/>
            <person name="Solheim H."/>
            <person name="Stahlberg J."/>
            <person name="Velez H."/>
            <person name="de Vries R.P."/>
            <person name="Wiebenga A."/>
            <person name="Woodward S."/>
            <person name="Yakovlev I."/>
            <person name="Garbelotto M."/>
            <person name="Martin F."/>
            <person name="Grigoriev I.V."/>
            <person name="Stenlid J."/>
        </authorList>
    </citation>
    <scope>NUCLEOTIDE SEQUENCE [LARGE SCALE GENOMIC DNA]</scope>
    <source>
        <strain evidence="2 3">TC 32-1</strain>
    </source>
</reference>
<evidence type="ECO:0000313" key="3">
    <source>
        <dbReference type="Proteomes" id="UP000030671"/>
    </source>
</evidence>
<evidence type="ECO:0000313" key="2">
    <source>
        <dbReference type="EMBL" id="ETW85007.1"/>
    </source>
</evidence>
<dbReference type="EMBL" id="KI925455">
    <property type="protein sequence ID" value="ETW85007.1"/>
    <property type="molecule type" value="Genomic_DNA"/>
</dbReference>
<dbReference type="HOGENOM" id="CLU_655612_0_0_1"/>
<feature type="region of interest" description="Disordered" evidence="1">
    <location>
        <begin position="374"/>
        <end position="397"/>
    </location>
</feature>
<sequence>MAMTDRTAQTEREQRALPSYPARRRDKPMRGLPRPASTSFAASAQPHGRRQHPTAGTERRNSATAIAGPHSSINRAMGILDSYRPVGSDAGTNTVACRIAEALWGPGRGLHEPGCTESPLVPEATRAKPAGGTSNHRRQAASRPARGQAKRETLAGPEASLTWSTPSQSGRKEDRPCRDRAEARRARGTGNPLERRASVERAPPDQHLPRSMAVKVERAQSQRLRPPAVASRFCVLSPPHERLPGSGTRDRPRRAARLLARDVRRASQRGRDRHGVSVKTMAPRHAVRLAMAPHRSAASRRVHKQADGYAPAYPDVKKHEPQRAAHQAVGRSAVIATACETGGSMRWTTRSARVHCIPSQTSLDFEGGSLELAERPRGGLAKGGQPPRSSSKVNDRRNYAWRPGAYLGLFAAGRLSRKG</sequence>
<feature type="region of interest" description="Disordered" evidence="1">
    <location>
        <begin position="1"/>
        <end position="70"/>
    </location>
</feature>
<feature type="region of interest" description="Disordered" evidence="1">
    <location>
        <begin position="106"/>
        <end position="226"/>
    </location>
</feature>
<protein>
    <submittedName>
        <fullName evidence="2">Uncharacterized protein</fullName>
    </submittedName>
</protein>
<organism evidence="2 3">
    <name type="scientific">Heterobasidion irregulare (strain TC 32-1)</name>
    <dbReference type="NCBI Taxonomy" id="747525"/>
    <lineage>
        <taxon>Eukaryota</taxon>
        <taxon>Fungi</taxon>
        <taxon>Dikarya</taxon>
        <taxon>Basidiomycota</taxon>
        <taxon>Agaricomycotina</taxon>
        <taxon>Agaricomycetes</taxon>
        <taxon>Russulales</taxon>
        <taxon>Bondarzewiaceae</taxon>
        <taxon>Heterobasidion</taxon>
        <taxon>Heterobasidion annosum species complex</taxon>
    </lineage>
</organism>
<feature type="compositionally biased region" description="Basic and acidic residues" evidence="1">
    <location>
        <begin position="170"/>
        <end position="185"/>
    </location>
</feature>
<dbReference type="GeneID" id="20675842"/>
<dbReference type="RefSeq" id="XP_009541904.1">
    <property type="nucleotide sequence ID" value="XM_009543609.1"/>
</dbReference>
<dbReference type="Proteomes" id="UP000030671">
    <property type="component" value="Unassembled WGS sequence"/>
</dbReference>